<sequence length="104" mass="11657">MAPKHKNLVSRVMSNHNSNVHSAAFAVIQKLVGSTQNRPVTFTAHRKNRQVDAQIQGHKWPQKCHETEASQNLLFLKRGFRLVGQAALFYVFSVADKIGVTCCL</sequence>
<organism evidence="1">
    <name type="scientific">Acidithiobacillus ferrivorans</name>
    <dbReference type="NCBI Taxonomy" id="160808"/>
    <lineage>
        <taxon>Bacteria</taxon>
        <taxon>Pseudomonadati</taxon>
        <taxon>Pseudomonadota</taxon>
        <taxon>Acidithiobacillia</taxon>
        <taxon>Acidithiobacillales</taxon>
        <taxon>Acidithiobacillaceae</taxon>
        <taxon>Acidithiobacillus</taxon>
    </lineage>
</organism>
<evidence type="ECO:0000313" key="1">
    <source>
        <dbReference type="EMBL" id="CDQ09007.1"/>
    </source>
</evidence>
<reference evidence="1" key="2">
    <citation type="submission" date="2014-07" db="EMBL/GenBank/DDBJ databases">
        <title>Initial genome analysis of the psychrotolerant acidophile Acidithiobacillus ferrivorans CF27: insights into iron and sulfur oxidation pathways and into biofilm formation.</title>
        <authorList>
            <person name="Talla E."/>
            <person name="Hedrich S."/>
            <person name="Mangenot S."/>
            <person name="Ji B."/>
            <person name="Johnson D.B."/>
            <person name="Barbe V."/>
            <person name="Bonnefoy V."/>
        </authorList>
    </citation>
    <scope>NUCLEOTIDE SEQUENCE [LARGE SCALE GENOMIC DNA]</scope>
    <source>
        <strain evidence="1">CF27</strain>
    </source>
</reference>
<proteinExistence type="predicted"/>
<gene>
    <name evidence="1" type="ORF">AFERRI_150012</name>
</gene>
<comment type="caution">
    <text evidence="1">The sequence shown here is derived from an EMBL/GenBank/DDBJ whole genome shotgun (WGS) entry which is preliminary data.</text>
</comment>
<dbReference type="EMBL" id="CCCS020000007">
    <property type="protein sequence ID" value="CDQ09007.1"/>
    <property type="molecule type" value="Genomic_DNA"/>
</dbReference>
<name>A0A060UK38_9PROT</name>
<dbReference type="AlphaFoldDB" id="A0A060UK38"/>
<protein>
    <submittedName>
        <fullName evidence="1">Uncharacterized protein</fullName>
    </submittedName>
</protein>
<accession>A0A060UK38</accession>
<reference evidence="1" key="1">
    <citation type="submission" date="2014-03" db="EMBL/GenBank/DDBJ databases">
        <authorList>
            <person name="Genoscope - CEA"/>
        </authorList>
    </citation>
    <scope>NUCLEOTIDE SEQUENCE [LARGE SCALE GENOMIC DNA]</scope>
    <source>
        <strain evidence="1">CF27</strain>
    </source>
</reference>